<evidence type="ECO:0000256" key="1">
    <source>
        <dbReference type="SAM" id="MobiDB-lite"/>
    </source>
</evidence>
<proteinExistence type="predicted"/>
<feature type="signal peptide" evidence="2">
    <location>
        <begin position="1"/>
        <end position="23"/>
    </location>
</feature>
<feature type="chain" id="PRO_5027623488" evidence="2">
    <location>
        <begin position="24"/>
        <end position="196"/>
    </location>
</feature>
<reference evidence="3 4" key="1">
    <citation type="submission" date="2020-08" db="EMBL/GenBank/DDBJ databases">
        <authorList>
            <person name="Koutsovoulos G."/>
            <person name="Danchin GJ E."/>
        </authorList>
    </citation>
    <scope>NUCLEOTIDE SEQUENCE [LARGE SCALE GENOMIC DNA]</scope>
</reference>
<accession>A0A6V7V328</accession>
<feature type="region of interest" description="Disordered" evidence="1">
    <location>
        <begin position="161"/>
        <end position="196"/>
    </location>
</feature>
<dbReference type="EMBL" id="CAJEWN010000152">
    <property type="protein sequence ID" value="CAD2169368.1"/>
    <property type="molecule type" value="Genomic_DNA"/>
</dbReference>
<evidence type="ECO:0000313" key="4">
    <source>
        <dbReference type="Proteomes" id="UP000580250"/>
    </source>
</evidence>
<evidence type="ECO:0000313" key="3">
    <source>
        <dbReference type="EMBL" id="CAD2169368.1"/>
    </source>
</evidence>
<gene>
    <name evidence="3" type="ORF">MENT_LOCUS20702</name>
</gene>
<evidence type="ECO:0000256" key="2">
    <source>
        <dbReference type="SAM" id="SignalP"/>
    </source>
</evidence>
<comment type="caution">
    <text evidence="3">The sequence shown here is derived from an EMBL/GenBank/DDBJ whole genome shotgun (WGS) entry which is preliminary data.</text>
</comment>
<dbReference type="Proteomes" id="UP000580250">
    <property type="component" value="Unassembled WGS sequence"/>
</dbReference>
<keyword evidence="2" id="KW-0732">Signal</keyword>
<feature type="compositionally biased region" description="Polar residues" evidence="1">
    <location>
        <begin position="168"/>
        <end position="196"/>
    </location>
</feature>
<protein>
    <submittedName>
        <fullName evidence="3">Uncharacterized protein</fullName>
    </submittedName>
</protein>
<organism evidence="3 4">
    <name type="scientific">Meloidogyne enterolobii</name>
    <name type="common">Root-knot nematode worm</name>
    <name type="synonym">Meloidogyne mayaguensis</name>
    <dbReference type="NCBI Taxonomy" id="390850"/>
    <lineage>
        <taxon>Eukaryota</taxon>
        <taxon>Metazoa</taxon>
        <taxon>Ecdysozoa</taxon>
        <taxon>Nematoda</taxon>
        <taxon>Chromadorea</taxon>
        <taxon>Rhabditida</taxon>
        <taxon>Tylenchina</taxon>
        <taxon>Tylenchomorpha</taxon>
        <taxon>Tylenchoidea</taxon>
        <taxon>Meloidogynidae</taxon>
        <taxon>Meloidogyninae</taxon>
        <taxon>Meloidogyne</taxon>
    </lineage>
</organism>
<dbReference type="AlphaFoldDB" id="A0A6V7V328"/>
<name>A0A6V7V328_MELEN</name>
<sequence length="196" mass="21252">MGLSSTTVFCFLQLFFICVTTDGYSIGYILNNTVEEESNITSTKNEQPIIITSQSSIPVEDLSTSIPIKVFKALLLDNNATTTNNSSTSEEESAEAENFLNEIISDEESTQSILSTMANISSVNETKESTKLDVLSTLPTTKTLLTKNLPIINTTTIPSIESTTSLPKSLSNENSLTSPPVQNEMTNSTSSMDLMN</sequence>